<evidence type="ECO:0000313" key="2">
    <source>
        <dbReference type="Proteomes" id="UP001218188"/>
    </source>
</evidence>
<proteinExistence type="predicted"/>
<sequence length="182" mass="18138">MSVSASNLPSPLKSVPYCLLPAFDLPEAAALVVFPAVHFQPHLQGVKVPALCFGSLGPPEFPVTAALEATALSAVALFPATTASESMILTGHASVSPAVGRARVGQSGHTGRAAEDGPAACSCSRLLAGGAAAPTAVPELPEYFCEFSGTGELGVELAVGGGGGGVDKINVGIVDGEVPMMR</sequence>
<protein>
    <submittedName>
        <fullName evidence="1">Uncharacterized protein</fullName>
    </submittedName>
</protein>
<dbReference type="EMBL" id="JARJCM010000106">
    <property type="protein sequence ID" value="KAJ7028956.1"/>
    <property type="molecule type" value="Genomic_DNA"/>
</dbReference>
<gene>
    <name evidence="1" type="ORF">C8F04DRAFT_1289116</name>
</gene>
<dbReference type="Proteomes" id="UP001218188">
    <property type="component" value="Unassembled WGS sequence"/>
</dbReference>
<name>A0AAD6WZ79_9AGAR</name>
<evidence type="ECO:0000313" key="1">
    <source>
        <dbReference type="EMBL" id="KAJ7028956.1"/>
    </source>
</evidence>
<accession>A0AAD6WZ79</accession>
<keyword evidence="2" id="KW-1185">Reference proteome</keyword>
<reference evidence="1" key="1">
    <citation type="submission" date="2023-03" db="EMBL/GenBank/DDBJ databases">
        <title>Massive genome expansion in bonnet fungi (Mycena s.s.) driven by repeated elements and novel gene families across ecological guilds.</title>
        <authorList>
            <consortium name="Lawrence Berkeley National Laboratory"/>
            <person name="Harder C.B."/>
            <person name="Miyauchi S."/>
            <person name="Viragh M."/>
            <person name="Kuo A."/>
            <person name="Thoen E."/>
            <person name="Andreopoulos B."/>
            <person name="Lu D."/>
            <person name="Skrede I."/>
            <person name="Drula E."/>
            <person name="Henrissat B."/>
            <person name="Morin E."/>
            <person name="Kohler A."/>
            <person name="Barry K."/>
            <person name="LaButti K."/>
            <person name="Morin E."/>
            <person name="Salamov A."/>
            <person name="Lipzen A."/>
            <person name="Mereny Z."/>
            <person name="Hegedus B."/>
            <person name="Baldrian P."/>
            <person name="Stursova M."/>
            <person name="Weitz H."/>
            <person name="Taylor A."/>
            <person name="Grigoriev I.V."/>
            <person name="Nagy L.G."/>
            <person name="Martin F."/>
            <person name="Kauserud H."/>
        </authorList>
    </citation>
    <scope>NUCLEOTIDE SEQUENCE</scope>
    <source>
        <strain evidence="1">CBHHK200</strain>
    </source>
</reference>
<comment type="caution">
    <text evidence="1">The sequence shown here is derived from an EMBL/GenBank/DDBJ whole genome shotgun (WGS) entry which is preliminary data.</text>
</comment>
<organism evidence="1 2">
    <name type="scientific">Mycena alexandri</name>
    <dbReference type="NCBI Taxonomy" id="1745969"/>
    <lineage>
        <taxon>Eukaryota</taxon>
        <taxon>Fungi</taxon>
        <taxon>Dikarya</taxon>
        <taxon>Basidiomycota</taxon>
        <taxon>Agaricomycotina</taxon>
        <taxon>Agaricomycetes</taxon>
        <taxon>Agaricomycetidae</taxon>
        <taxon>Agaricales</taxon>
        <taxon>Marasmiineae</taxon>
        <taxon>Mycenaceae</taxon>
        <taxon>Mycena</taxon>
    </lineage>
</organism>
<dbReference type="AlphaFoldDB" id="A0AAD6WZ79"/>